<gene>
    <name evidence="3" type="ORF">F0562_018895</name>
</gene>
<dbReference type="GO" id="GO:0005506">
    <property type="term" value="F:iron ion binding"/>
    <property type="evidence" value="ECO:0007669"/>
    <property type="project" value="InterPro"/>
</dbReference>
<dbReference type="InterPro" id="IPR001128">
    <property type="entry name" value="Cyt_P450"/>
</dbReference>
<keyword evidence="4" id="KW-1185">Reference proteome</keyword>
<dbReference type="PANTHER" id="PTHR24286">
    <property type="entry name" value="CYTOCHROME P450 26"/>
    <property type="match status" value="1"/>
</dbReference>
<dbReference type="Gene3D" id="1.10.630.10">
    <property type="entry name" value="Cytochrome P450"/>
    <property type="match status" value="1"/>
</dbReference>
<evidence type="ECO:0000256" key="1">
    <source>
        <dbReference type="ARBA" id="ARBA00022723"/>
    </source>
</evidence>
<evidence type="ECO:0008006" key="5">
    <source>
        <dbReference type="Google" id="ProtNLM"/>
    </source>
</evidence>
<reference evidence="3 4" key="1">
    <citation type="submission" date="2019-09" db="EMBL/GenBank/DDBJ databases">
        <title>A chromosome-level genome assembly of the Chinese tupelo Nyssa sinensis.</title>
        <authorList>
            <person name="Yang X."/>
            <person name="Kang M."/>
            <person name="Yang Y."/>
            <person name="Xiong H."/>
            <person name="Wang M."/>
            <person name="Zhang Z."/>
            <person name="Wang Z."/>
            <person name="Wu H."/>
            <person name="Ma T."/>
            <person name="Liu J."/>
            <person name="Xi Z."/>
        </authorList>
    </citation>
    <scope>NUCLEOTIDE SEQUENCE [LARGE SCALE GENOMIC DNA]</scope>
    <source>
        <strain evidence="3">J267</strain>
        <tissue evidence="3">Leaf</tissue>
    </source>
</reference>
<dbReference type="GO" id="GO:0016705">
    <property type="term" value="F:oxidoreductase activity, acting on paired donors, with incorporation or reduction of molecular oxygen"/>
    <property type="evidence" value="ECO:0007669"/>
    <property type="project" value="InterPro"/>
</dbReference>
<keyword evidence="2" id="KW-0408">Iron</keyword>
<dbReference type="GO" id="GO:0016125">
    <property type="term" value="P:sterol metabolic process"/>
    <property type="evidence" value="ECO:0007669"/>
    <property type="project" value="TreeGrafter"/>
</dbReference>
<dbReference type="PANTHER" id="PTHR24286:SF217">
    <property type="entry name" value="OS07G0520300 PROTEIN"/>
    <property type="match status" value="1"/>
</dbReference>
<dbReference type="InterPro" id="IPR036396">
    <property type="entry name" value="Cyt_P450_sf"/>
</dbReference>
<dbReference type="OrthoDB" id="3945418at2759"/>
<evidence type="ECO:0000256" key="2">
    <source>
        <dbReference type="ARBA" id="ARBA00023004"/>
    </source>
</evidence>
<organism evidence="3 4">
    <name type="scientific">Nyssa sinensis</name>
    <dbReference type="NCBI Taxonomy" id="561372"/>
    <lineage>
        <taxon>Eukaryota</taxon>
        <taxon>Viridiplantae</taxon>
        <taxon>Streptophyta</taxon>
        <taxon>Embryophyta</taxon>
        <taxon>Tracheophyta</taxon>
        <taxon>Spermatophyta</taxon>
        <taxon>Magnoliopsida</taxon>
        <taxon>eudicotyledons</taxon>
        <taxon>Gunneridae</taxon>
        <taxon>Pentapetalae</taxon>
        <taxon>asterids</taxon>
        <taxon>Cornales</taxon>
        <taxon>Nyssaceae</taxon>
        <taxon>Nyssa</taxon>
    </lineage>
</organism>
<dbReference type="Proteomes" id="UP000325577">
    <property type="component" value="Linkage Group LG9"/>
</dbReference>
<dbReference type="EMBL" id="CM018052">
    <property type="protein sequence ID" value="KAA8515494.1"/>
    <property type="molecule type" value="Genomic_DNA"/>
</dbReference>
<dbReference type="GO" id="GO:0020037">
    <property type="term" value="F:heme binding"/>
    <property type="evidence" value="ECO:0007669"/>
    <property type="project" value="InterPro"/>
</dbReference>
<dbReference type="AlphaFoldDB" id="A0A5J4ZCJ6"/>
<name>A0A5J4ZCJ6_9ASTE</name>
<sequence>MPLMKNLTFNVICTLIFGIEQGPRRDALVDLFQCLLEKHGASPYQDLITCLISIGKDDDASGLSDEEIVGNAIFIMLAGHDTSSVLLTFLIKLFADDPSVCAAVVQEQEEIAKSKALGEVLTWDDLVKMMESSDGDSKDDPSCVLFLQEDPQRY</sequence>
<dbReference type="SUPFAM" id="SSF48264">
    <property type="entry name" value="Cytochrome P450"/>
    <property type="match status" value="1"/>
</dbReference>
<keyword evidence="1" id="KW-0479">Metal-binding</keyword>
<protein>
    <recommendedName>
        <fullName evidence="5">Cytochrome P450</fullName>
    </recommendedName>
</protein>
<proteinExistence type="predicted"/>
<dbReference type="GO" id="GO:0004497">
    <property type="term" value="F:monooxygenase activity"/>
    <property type="evidence" value="ECO:0007669"/>
    <property type="project" value="InterPro"/>
</dbReference>
<evidence type="ECO:0000313" key="4">
    <source>
        <dbReference type="Proteomes" id="UP000325577"/>
    </source>
</evidence>
<accession>A0A5J4ZCJ6</accession>
<evidence type="ECO:0000313" key="3">
    <source>
        <dbReference type="EMBL" id="KAA8515494.1"/>
    </source>
</evidence>
<dbReference type="Pfam" id="PF00067">
    <property type="entry name" value="p450"/>
    <property type="match status" value="1"/>
</dbReference>